<dbReference type="InterPro" id="IPR027417">
    <property type="entry name" value="P-loop_NTPase"/>
</dbReference>
<comment type="caution">
    <text evidence="2">The sequence shown here is derived from an EMBL/GenBank/DDBJ whole genome shotgun (WGS) entry which is preliminary data.</text>
</comment>
<dbReference type="EMBL" id="JAPEUR010000105">
    <property type="protein sequence ID" value="KAJ4320699.1"/>
    <property type="molecule type" value="Genomic_DNA"/>
</dbReference>
<sequence length="813" mass="90528">MFTKEDEIFKHLKARTIISVWMSAGPERENHAEQAYLVFGFGCGPKMYKTPKFRDTLGDAPLISVFAQERQECLMISADGSSTEVKANMVHAGVDLMTRLLGPEDNDWRVHGHSLGPVSQAPQGQAAQGAPAIPNFDSVLELANVPNASPPLQIVNESTIIGRPRQEQDAGVQPRDEPNIIVWDDSDVIKGPDGNDVLNPQHVLYPEDLDNRNPTKKVLIYQMHAPLWFGTLWDRVLENLGRNDLTIIIVINADDLRSDGIRISRGISWEKTMEDFQKRMDRINAKMIESFQGNAAAKKGGVDILQNVHLLVRCGYEGVLHQRPTLDHPRPFVFHMVPNMAEGEVLRPYHGRMSGIHMAFVTGLAASLARQPDISPEAMGRTNIGAAIELAIIWSHRFASAGFFKEPNGTLNFPKAKSLNNYQTSKTKVIYADEGMILPNGQWSLFNLLHTGRESVAAQVVKYGTKRIQASVPTAQYGPIRTADRIEIEGYRSTAAVVHEYLSGKAPNPMSIAVFGQPGAGKSFGVKKVIEAVLKDCGKNSEPIEANLSQFQEYSNLVGVFHKVRDTALKGQLPVVLFDEFDSEFGGRALGWLKYFLAPMQDGTFLDSGSVRPLGRAIFIFIGGTSSTFKNFDQPPLPRQDDENPPGGQNNPPARRRPTAEERQVKKPDFVSRLSAHIDVRGPNQNEDGNDEMYIIRRAIILQNLLERRFGVGVGDIKVDDTVLNAFLRHERFPHGTRSIELILQMSRLSGLRRFESSDLPSDDQLSMHVGDIAAFSGLIDSEPIDMARIRPIDVSLNNKWMWARRPDDRVED</sequence>
<evidence type="ECO:0000313" key="2">
    <source>
        <dbReference type="EMBL" id="KAJ4320699.1"/>
    </source>
</evidence>
<feature type="region of interest" description="Disordered" evidence="1">
    <location>
        <begin position="631"/>
        <end position="666"/>
    </location>
</feature>
<evidence type="ECO:0000313" key="3">
    <source>
        <dbReference type="Proteomes" id="UP001140502"/>
    </source>
</evidence>
<evidence type="ECO:0008006" key="4">
    <source>
        <dbReference type="Google" id="ProtNLM"/>
    </source>
</evidence>
<name>A0A9W8WD98_9HYPO</name>
<dbReference type="SUPFAM" id="SSF52540">
    <property type="entry name" value="P-loop containing nucleoside triphosphate hydrolases"/>
    <property type="match status" value="1"/>
</dbReference>
<dbReference type="OrthoDB" id="5305673at2759"/>
<protein>
    <recommendedName>
        <fullName evidence="4">ATPase AAA-type core domain-containing protein</fullName>
    </recommendedName>
</protein>
<proteinExistence type="predicted"/>
<accession>A0A9W8WD98</accession>
<keyword evidence="3" id="KW-1185">Reference proteome</keyword>
<feature type="region of interest" description="Disordered" evidence="1">
    <location>
        <begin position="109"/>
        <end position="131"/>
    </location>
</feature>
<dbReference type="AlphaFoldDB" id="A0A9W8WD98"/>
<organism evidence="2 3">
    <name type="scientific">Fusarium piperis</name>
    <dbReference type="NCBI Taxonomy" id="1435070"/>
    <lineage>
        <taxon>Eukaryota</taxon>
        <taxon>Fungi</taxon>
        <taxon>Dikarya</taxon>
        <taxon>Ascomycota</taxon>
        <taxon>Pezizomycotina</taxon>
        <taxon>Sordariomycetes</taxon>
        <taxon>Hypocreomycetidae</taxon>
        <taxon>Hypocreales</taxon>
        <taxon>Nectriaceae</taxon>
        <taxon>Fusarium</taxon>
        <taxon>Fusarium solani species complex</taxon>
    </lineage>
</organism>
<evidence type="ECO:0000256" key="1">
    <source>
        <dbReference type="SAM" id="MobiDB-lite"/>
    </source>
</evidence>
<reference evidence="2" key="1">
    <citation type="submission" date="2022-10" db="EMBL/GenBank/DDBJ databases">
        <title>Tapping the CABI collections for fungal endophytes: first genome assemblies for Collariella, Neodidymelliopsis, Ascochyta clinopodiicola, Didymella pomorum, Didymosphaeria variabile, Neocosmospora piperis and Neocucurbitaria cava.</title>
        <authorList>
            <person name="Hill R."/>
        </authorList>
    </citation>
    <scope>NUCLEOTIDE SEQUENCE</scope>
    <source>
        <strain evidence="2">IMI 366586</strain>
    </source>
</reference>
<dbReference type="Proteomes" id="UP001140502">
    <property type="component" value="Unassembled WGS sequence"/>
</dbReference>
<gene>
    <name evidence="2" type="ORF">N0V84_005763</name>
</gene>
<feature type="compositionally biased region" description="Low complexity" evidence="1">
    <location>
        <begin position="120"/>
        <end position="131"/>
    </location>
</feature>